<reference evidence="2" key="2">
    <citation type="submission" date="2024-01" db="EMBL/GenBank/DDBJ databases">
        <title>Roseobacter fucihabitans sp. nov., isolated from the brown alga Fucus spiralis.</title>
        <authorList>
            <person name="Hahnke S."/>
            <person name="Berger M."/>
            <person name="Schlingloff A."/>
            <person name="Athale I."/>
            <person name="Neumann-Schaal M."/>
            <person name="Adenaya A."/>
            <person name="Poehlein A."/>
            <person name="Daniel R."/>
            <person name="Pertersen J."/>
            <person name="Brinkhoff T."/>
        </authorList>
    </citation>
    <scope>NUCLEOTIDE SEQUENCE [LARGE SCALE GENOMIC DNA]</scope>
    <source>
        <strain evidence="2">B14</strain>
    </source>
</reference>
<dbReference type="PANTHER" id="PTHR43857:SF1">
    <property type="entry name" value="YJGH FAMILY PROTEIN"/>
    <property type="match status" value="1"/>
</dbReference>
<dbReference type="InterPro" id="IPR035959">
    <property type="entry name" value="RutC-like_sf"/>
</dbReference>
<dbReference type="Gene3D" id="3.30.1330.40">
    <property type="entry name" value="RutC-like"/>
    <property type="match status" value="1"/>
</dbReference>
<dbReference type="CDD" id="cd00448">
    <property type="entry name" value="YjgF_YER057c_UK114_family"/>
    <property type="match status" value="1"/>
</dbReference>
<dbReference type="PANTHER" id="PTHR43857">
    <property type="entry name" value="BLR7761 PROTEIN"/>
    <property type="match status" value="1"/>
</dbReference>
<name>A0ABZ2BRQ1_9RHOB</name>
<dbReference type="Proteomes" id="UP001318682">
    <property type="component" value="Chromosome"/>
</dbReference>
<dbReference type="Pfam" id="PF01042">
    <property type="entry name" value="Ribonuc_L-PSP"/>
    <property type="match status" value="1"/>
</dbReference>
<accession>A0ABZ2BRQ1</accession>
<dbReference type="EMBL" id="CP143423">
    <property type="protein sequence ID" value="WVX48676.1"/>
    <property type="molecule type" value="Genomic_DNA"/>
</dbReference>
<evidence type="ECO:0000313" key="2">
    <source>
        <dbReference type="Proteomes" id="UP001318682"/>
    </source>
</evidence>
<proteinExistence type="predicted"/>
<dbReference type="SUPFAM" id="SSF55298">
    <property type="entry name" value="YjgF-like"/>
    <property type="match status" value="1"/>
</dbReference>
<organism evidence="1 2">
    <name type="scientific">Roseobacter fucihabitans</name>
    <dbReference type="NCBI Taxonomy" id="1537242"/>
    <lineage>
        <taxon>Bacteria</taxon>
        <taxon>Pseudomonadati</taxon>
        <taxon>Pseudomonadota</taxon>
        <taxon>Alphaproteobacteria</taxon>
        <taxon>Rhodobacterales</taxon>
        <taxon>Roseobacteraceae</taxon>
        <taxon>Roseobacter</taxon>
    </lineage>
</organism>
<reference evidence="1 2" key="1">
    <citation type="submission" date="2015-07" db="EMBL/GenBank/DDBJ databases">
        <authorList>
            <person name="Voget S."/>
            <person name="Dogs M."/>
            <person name="Brinkhoff T.H."/>
            <person name="Daniel R."/>
        </authorList>
    </citation>
    <scope>NUCLEOTIDE SEQUENCE [LARGE SCALE GENOMIC DNA]</scope>
    <source>
        <strain evidence="1 2">B14</strain>
    </source>
</reference>
<sequence>MTHRIIHPDGWKPAKGYANGMLSENGTLYVGGQIGWTADQVFEADDFIGQMRQALQNIRAVVEAAGGQPEHVTRLTWYVTDKAEYLAHQGEIGAAYREVMGRHFPAMTMVVVAGLIEDEARVEIEATAEILRA</sequence>
<dbReference type="InterPro" id="IPR006175">
    <property type="entry name" value="YjgF/YER057c/UK114"/>
</dbReference>
<keyword evidence="2" id="KW-1185">Reference proteome</keyword>
<protein>
    <submittedName>
        <fullName evidence="1">Aminoacrylate peracid reductase RutC</fullName>
        <ecNumber evidence="1">1.-.-.-</ecNumber>
    </submittedName>
</protein>
<dbReference type="GO" id="GO:0016491">
    <property type="term" value="F:oxidoreductase activity"/>
    <property type="evidence" value="ECO:0007669"/>
    <property type="project" value="UniProtKB-KW"/>
</dbReference>
<dbReference type="RefSeq" id="WP_187428797.1">
    <property type="nucleotide sequence ID" value="NZ_CP143423.1"/>
</dbReference>
<keyword evidence="1" id="KW-0560">Oxidoreductase</keyword>
<evidence type="ECO:0000313" key="1">
    <source>
        <dbReference type="EMBL" id="WVX48676.1"/>
    </source>
</evidence>
<dbReference type="EC" id="1.-.-.-" evidence="1"/>
<gene>
    <name evidence="1" type="primary">rutC_1</name>
    <name evidence="1" type="ORF">ROLI_017570</name>
</gene>